<comment type="caution">
    <text evidence="3">The sequence shown here is derived from an EMBL/GenBank/DDBJ whole genome shotgun (WGS) entry which is preliminary data.</text>
</comment>
<gene>
    <name evidence="3" type="ORF">OHK93_001509</name>
</gene>
<dbReference type="InterPro" id="IPR011032">
    <property type="entry name" value="GroES-like_sf"/>
</dbReference>
<dbReference type="GO" id="GO:0016628">
    <property type="term" value="F:oxidoreductase activity, acting on the CH-CH group of donors, NAD or NADP as acceptor"/>
    <property type="evidence" value="ECO:0007669"/>
    <property type="project" value="InterPro"/>
</dbReference>
<dbReference type="InterPro" id="IPR041694">
    <property type="entry name" value="ADH_N_2"/>
</dbReference>
<dbReference type="CDD" id="cd05288">
    <property type="entry name" value="PGDH"/>
    <property type="match status" value="1"/>
</dbReference>
<dbReference type="Gene3D" id="3.40.50.720">
    <property type="entry name" value="NAD(P)-binding Rossmann-like Domain"/>
    <property type="match status" value="1"/>
</dbReference>
<dbReference type="InterPro" id="IPR036291">
    <property type="entry name" value="NAD(P)-bd_dom_sf"/>
</dbReference>
<dbReference type="EMBL" id="JAPUFD010000011">
    <property type="protein sequence ID" value="MDI1490309.1"/>
    <property type="molecule type" value="Genomic_DNA"/>
</dbReference>
<keyword evidence="1" id="KW-0560">Oxidoreductase</keyword>
<name>A0AA43QRQ3_9LECA</name>
<protein>
    <recommendedName>
        <fullName evidence="2">Enoyl reductase (ER) domain-containing protein</fullName>
    </recommendedName>
</protein>
<evidence type="ECO:0000313" key="3">
    <source>
        <dbReference type="EMBL" id="MDI1490309.1"/>
    </source>
</evidence>
<evidence type="ECO:0000259" key="2">
    <source>
        <dbReference type="SMART" id="SM00829"/>
    </source>
</evidence>
<dbReference type="Proteomes" id="UP001161017">
    <property type="component" value="Unassembled WGS sequence"/>
</dbReference>
<keyword evidence="4" id="KW-1185">Reference proteome</keyword>
<dbReference type="Pfam" id="PF00107">
    <property type="entry name" value="ADH_zinc_N"/>
    <property type="match status" value="1"/>
</dbReference>
<evidence type="ECO:0000256" key="1">
    <source>
        <dbReference type="ARBA" id="ARBA00023002"/>
    </source>
</evidence>
<reference evidence="3" key="1">
    <citation type="journal article" date="2023" name="Genome Biol. Evol.">
        <title>First Whole Genome Sequence and Flow Cytometry Genome Size Data for the Lichen-Forming Fungus Ramalina farinacea (Ascomycota).</title>
        <authorList>
            <person name="Llewellyn T."/>
            <person name="Mian S."/>
            <person name="Hill R."/>
            <person name="Leitch I.J."/>
            <person name="Gaya E."/>
        </authorList>
    </citation>
    <scope>NUCLEOTIDE SEQUENCE</scope>
    <source>
        <strain evidence="3">LIQ254RAFAR</strain>
    </source>
</reference>
<dbReference type="AlphaFoldDB" id="A0AA43QRQ3"/>
<dbReference type="SUPFAM" id="SSF50129">
    <property type="entry name" value="GroES-like"/>
    <property type="match status" value="1"/>
</dbReference>
<dbReference type="PANTHER" id="PTHR43205">
    <property type="entry name" value="PROSTAGLANDIN REDUCTASE"/>
    <property type="match status" value="1"/>
</dbReference>
<dbReference type="Gene3D" id="3.90.180.10">
    <property type="entry name" value="Medium-chain alcohol dehydrogenases, catalytic domain"/>
    <property type="match status" value="1"/>
</dbReference>
<dbReference type="PANTHER" id="PTHR43205:SF7">
    <property type="entry name" value="PROSTAGLANDIN REDUCTASE 1"/>
    <property type="match status" value="1"/>
</dbReference>
<dbReference type="InterPro" id="IPR045010">
    <property type="entry name" value="MDR_fam"/>
</dbReference>
<evidence type="ECO:0000313" key="4">
    <source>
        <dbReference type="Proteomes" id="UP001161017"/>
    </source>
</evidence>
<organism evidence="3 4">
    <name type="scientific">Ramalina farinacea</name>
    <dbReference type="NCBI Taxonomy" id="258253"/>
    <lineage>
        <taxon>Eukaryota</taxon>
        <taxon>Fungi</taxon>
        <taxon>Dikarya</taxon>
        <taxon>Ascomycota</taxon>
        <taxon>Pezizomycotina</taxon>
        <taxon>Lecanoromycetes</taxon>
        <taxon>OSLEUM clade</taxon>
        <taxon>Lecanoromycetidae</taxon>
        <taxon>Lecanorales</taxon>
        <taxon>Lecanorineae</taxon>
        <taxon>Ramalinaceae</taxon>
        <taxon>Ramalina</taxon>
    </lineage>
</organism>
<proteinExistence type="predicted"/>
<dbReference type="InterPro" id="IPR020843">
    <property type="entry name" value="ER"/>
</dbReference>
<dbReference type="Pfam" id="PF16884">
    <property type="entry name" value="ADH_N_2"/>
    <property type="match status" value="1"/>
</dbReference>
<accession>A0AA43QRQ3</accession>
<dbReference type="FunFam" id="3.40.50.720:FF:000121">
    <property type="entry name" value="Prostaglandin reductase 2"/>
    <property type="match status" value="1"/>
</dbReference>
<feature type="domain" description="Enoyl reductase (ER)" evidence="2">
    <location>
        <begin position="20"/>
        <end position="346"/>
    </location>
</feature>
<sequence>MVQNKGLIFRKVPNGWPVEGQDLTIEDRPFDESAEPPQDGIITKNNYVSFDPYQRGRMRAPEKESYSPPFEIGKPITNSTVATIWKSSNSKFKPGDLVTGMLGTEEYSFLPAQLANTVVRKMDNPLNLDPRLFIGALGMPGLTAYSSLYEIGAPKKGETIFISAASGAVGQIVGQLAKHEGLTVIGSVGSDEKLNFIKTDLKFDEGFNYKKEKASTALRRLAPKGIDIYFENVGGEQLDAALNALNNFGRIIACGMISNFNKSSPDEIYGVKSLSTVVTKRLKMQGFIVGDPGFGSKYAQDHQKNVSKWIADGTFKTQMSTTVGIDNAVQGLLGMLRGDNFGKAVLEVALLKVSVNAVAMVVCKS</sequence>
<dbReference type="SUPFAM" id="SSF51735">
    <property type="entry name" value="NAD(P)-binding Rossmann-fold domains"/>
    <property type="match status" value="1"/>
</dbReference>
<dbReference type="InterPro" id="IPR013149">
    <property type="entry name" value="ADH-like_C"/>
</dbReference>
<dbReference type="SMART" id="SM00829">
    <property type="entry name" value="PKS_ER"/>
    <property type="match status" value="1"/>
</dbReference>